<evidence type="ECO:0000313" key="1">
    <source>
        <dbReference type="EMBL" id="KZN40286.1"/>
    </source>
</evidence>
<dbReference type="EMBL" id="AUYB01000096">
    <property type="protein sequence ID" value="KZN40286.1"/>
    <property type="molecule type" value="Genomic_DNA"/>
</dbReference>
<dbReference type="RefSeq" id="WP_063355894.1">
    <property type="nucleotide sequence ID" value="NZ_AQHB01000037.1"/>
</dbReference>
<dbReference type="InterPro" id="IPR011051">
    <property type="entry name" value="RmlC_Cupin_sf"/>
</dbReference>
<sequence>MEMKEFYYENGIRVSLFNLDHRAVPYHFHQSVSDMIYCAKGAINIELPDRHQIYHVPLGEVFQIPSKLKHRFANAMALGTPSRYVLMQLGEFDIEFVKNNKKMDALLEGATRFDYQQTNVYIENRKQDILALVEQFATNKPDVLDEEELNDVLIALKLFATHGVEARYPENALESA</sequence>
<dbReference type="SUPFAM" id="SSF51182">
    <property type="entry name" value="RmlC-like cupins"/>
    <property type="match status" value="1"/>
</dbReference>
<reference evidence="1 2" key="1">
    <citation type="submission" date="2013-07" db="EMBL/GenBank/DDBJ databases">
        <title>Comparative Genomic and Metabolomic Analysis of Twelve Strains of Pseudoalteromonas luteoviolacea.</title>
        <authorList>
            <person name="Vynne N.G."/>
            <person name="Mansson M."/>
            <person name="Gram L."/>
        </authorList>
    </citation>
    <scope>NUCLEOTIDE SEQUENCE [LARGE SCALE GENOMIC DNA]</scope>
    <source>
        <strain evidence="1 2">DSM 6061</strain>
    </source>
</reference>
<keyword evidence="2" id="KW-1185">Reference proteome</keyword>
<name>A0A166XGB1_9GAMM</name>
<evidence type="ECO:0000313" key="2">
    <source>
        <dbReference type="Proteomes" id="UP000076643"/>
    </source>
</evidence>
<dbReference type="CDD" id="cd02208">
    <property type="entry name" value="cupin_RmlC-like"/>
    <property type="match status" value="1"/>
</dbReference>
<dbReference type="Proteomes" id="UP000076643">
    <property type="component" value="Unassembled WGS sequence"/>
</dbReference>
<dbReference type="AlphaFoldDB" id="A0A166XGB1"/>
<gene>
    <name evidence="1" type="ORF">N475_12535</name>
</gene>
<dbReference type="PATRIC" id="fig|1365250.3.peg.1737"/>
<dbReference type="Gene3D" id="2.60.120.10">
    <property type="entry name" value="Jelly Rolls"/>
    <property type="match status" value="1"/>
</dbReference>
<proteinExistence type="predicted"/>
<evidence type="ECO:0008006" key="3">
    <source>
        <dbReference type="Google" id="ProtNLM"/>
    </source>
</evidence>
<protein>
    <recommendedName>
        <fullName evidence="3">Cupin 2 conserved barrel domain-containing protein</fullName>
    </recommendedName>
</protein>
<accession>A0A166XGB1</accession>
<dbReference type="InterPro" id="IPR014710">
    <property type="entry name" value="RmlC-like_jellyroll"/>
</dbReference>
<organism evidence="1 2">
    <name type="scientific">Pseudoalteromonas luteoviolacea DSM 6061</name>
    <dbReference type="NCBI Taxonomy" id="1365250"/>
    <lineage>
        <taxon>Bacteria</taxon>
        <taxon>Pseudomonadati</taxon>
        <taxon>Pseudomonadota</taxon>
        <taxon>Gammaproteobacteria</taxon>
        <taxon>Alteromonadales</taxon>
        <taxon>Pseudoalteromonadaceae</taxon>
        <taxon>Pseudoalteromonas</taxon>
    </lineage>
</organism>
<comment type="caution">
    <text evidence="1">The sequence shown here is derived from an EMBL/GenBank/DDBJ whole genome shotgun (WGS) entry which is preliminary data.</text>
</comment>